<evidence type="ECO:0000256" key="5">
    <source>
        <dbReference type="SAM" id="MobiDB-lite"/>
    </source>
</evidence>
<feature type="compositionally biased region" description="Basic and acidic residues" evidence="5">
    <location>
        <begin position="386"/>
        <end position="395"/>
    </location>
</feature>
<organism evidence="6 7">
    <name type="scientific">Ignelater luminosus</name>
    <name type="common">Cucubano</name>
    <name type="synonym">Pyrophorus luminosus</name>
    <dbReference type="NCBI Taxonomy" id="2038154"/>
    <lineage>
        <taxon>Eukaryota</taxon>
        <taxon>Metazoa</taxon>
        <taxon>Ecdysozoa</taxon>
        <taxon>Arthropoda</taxon>
        <taxon>Hexapoda</taxon>
        <taxon>Insecta</taxon>
        <taxon>Pterygota</taxon>
        <taxon>Neoptera</taxon>
        <taxon>Endopterygota</taxon>
        <taxon>Coleoptera</taxon>
        <taxon>Polyphaga</taxon>
        <taxon>Elateriformia</taxon>
        <taxon>Elateroidea</taxon>
        <taxon>Elateridae</taxon>
        <taxon>Agrypninae</taxon>
        <taxon>Pyrophorini</taxon>
        <taxon>Ignelater</taxon>
    </lineage>
</organism>
<dbReference type="Pfam" id="PF09507">
    <property type="entry name" value="CDC27"/>
    <property type="match status" value="1"/>
</dbReference>
<feature type="compositionally biased region" description="Polar residues" evidence="5">
    <location>
        <begin position="184"/>
        <end position="208"/>
    </location>
</feature>
<keyword evidence="3" id="KW-0235">DNA replication</keyword>
<name>A0A8K0DFI6_IGNLU</name>
<evidence type="ECO:0000256" key="3">
    <source>
        <dbReference type="ARBA" id="ARBA00022705"/>
    </source>
</evidence>
<dbReference type="Gene3D" id="3.90.1030.20">
    <property type="entry name" value="DNA polymerase delta, p66 (Cdc27) subunit, wHTH domain"/>
    <property type="match status" value="1"/>
</dbReference>
<dbReference type="InterPro" id="IPR041913">
    <property type="entry name" value="POLD3_sf"/>
</dbReference>
<feature type="compositionally biased region" description="Basic and acidic residues" evidence="5">
    <location>
        <begin position="412"/>
        <end position="421"/>
    </location>
</feature>
<accession>A0A8K0DFI6</accession>
<feature type="region of interest" description="Disordered" evidence="5">
    <location>
        <begin position="146"/>
        <end position="358"/>
    </location>
</feature>
<feature type="compositionally biased region" description="Acidic residues" evidence="5">
    <location>
        <begin position="313"/>
        <end position="341"/>
    </location>
</feature>
<sequence length="458" mass="52302">MDSATEDVYLQKIEEFVYDEDKIVTFKWLSITLDISVHDSRRLLEKYVSDHRSQKPQELSVIHLLSGTDDNNQLVITLVNENELEDKSDALNKVLNKQIYSVQKSKQVDVDALSLVDYFDIHKPREVPIVGSIRGKNCIKRIFKQKKALPPPPPPTNKGKTSFFTKIPPKSSEKVDTKTKEDTVSVSNSLVTKEKSNLNIRQNNTAKPKQNGIANFFTKGADIKKVEERPKPEAAEKSEENESVTDKISEDSKTLKGRIQSLVDSDSDSEDIISPTPNVERQKSRRSIKRQKKDNRKDAPSPKRRKRIIQNDSDSDDIFGNDEKMDEVEENTIERSDEDSEPAFKPQLPLPPKNKKRKWVDRTYTDEEGFVITRKEFVEVSDSESETEKTKENEPVKQNLSKPEMKPQATTEHNKLNKSDNETSNDNKVVNGKTKGGAKNKKPIASNQQTLMSFFKRK</sequence>
<comment type="subcellular location">
    <subcellularLocation>
        <location evidence="1">Nucleus</location>
    </subcellularLocation>
</comment>
<reference evidence="6" key="1">
    <citation type="submission" date="2019-08" db="EMBL/GenBank/DDBJ databases">
        <title>The genome of the North American firefly Photinus pyralis.</title>
        <authorList>
            <consortium name="Photinus pyralis genome working group"/>
            <person name="Fallon T.R."/>
            <person name="Sander Lower S.E."/>
            <person name="Weng J.-K."/>
        </authorList>
    </citation>
    <scope>NUCLEOTIDE SEQUENCE</scope>
    <source>
        <strain evidence="6">TRF0915ILg1</strain>
        <tissue evidence="6">Whole body</tissue>
    </source>
</reference>
<keyword evidence="4" id="KW-0539">Nucleus</keyword>
<dbReference type="PANTHER" id="PTHR17598">
    <property type="entry name" value="DNA POLYMERASE DELTA SUBUNIT 3"/>
    <property type="match status" value="1"/>
</dbReference>
<dbReference type="PANTHER" id="PTHR17598:SF13">
    <property type="entry name" value="DNA POLYMERASE DELTA SUBUNIT 3"/>
    <property type="match status" value="1"/>
</dbReference>
<feature type="region of interest" description="Disordered" evidence="5">
    <location>
        <begin position="379"/>
        <end position="458"/>
    </location>
</feature>
<dbReference type="GO" id="GO:0043625">
    <property type="term" value="C:delta DNA polymerase complex"/>
    <property type="evidence" value="ECO:0007669"/>
    <property type="project" value="InterPro"/>
</dbReference>
<evidence type="ECO:0000256" key="2">
    <source>
        <dbReference type="ARBA" id="ARBA00017589"/>
    </source>
</evidence>
<dbReference type="GO" id="GO:0003887">
    <property type="term" value="F:DNA-directed DNA polymerase activity"/>
    <property type="evidence" value="ECO:0007669"/>
    <property type="project" value="TreeGrafter"/>
</dbReference>
<dbReference type="GO" id="GO:1904161">
    <property type="term" value="P:DNA synthesis involved in UV-damage excision repair"/>
    <property type="evidence" value="ECO:0007669"/>
    <property type="project" value="TreeGrafter"/>
</dbReference>
<feature type="compositionally biased region" description="Basic and acidic residues" evidence="5">
    <location>
        <begin position="171"/>
        <end position="183"/>
    </location>
</feature>
<feature type="compositionally biased region" description="Basic residues" evidence="5">
    <location>
        <begin position="283"/>
        <end position="294"/>
    </location>
</feature>
<dbReference type="Proteomes" id="UP000801492">
    <property type="component" value="Unassembled WGS sequence"/>
</dbReference>
<protein>
    <recommendedName>
        <fullName evidence="2">DNA polymerase delta subunit 3</fullName>
    </recommendedName>
</protein>
<dbReference type="AlphaFoldDB" id="A0A8K0DFI6"/>
<comment type="caution">
    <text evidence="6">The sequence shown here is derived from an EMBL/GenBank/DDBJ whole genome shotgun (WGS) entry which is preliminary data.</text>
</comment>
<keyword evidence="7" id="KW-1185">Reference proteome</keyword>
<evidence type="ECO:0000256" key="1">
    <source>
        <dbReference type="ARBA" id="ARBA00004123"/>
    </source>
</evidence>
<evidence type="ECO:0000256" key="4">
    <source>
        <dbReference type="ARBA" id="ARBA00023242"/>
    </source>
</evidence>
<evidence type="ECO:0000313" key="7">
    <source>
        <dbReference type="Proteomes" id="UP000801492"/>
    </source>
</evidence>
<feature type="compositionally biased region" description="Basic and acidic residues" evidence="5">
    <location>
        <begin position="221"/>
        <end position="254"/>
    </location>
</feature>
<dbReference type="EMBL" id="VTPC01002656">
    <property type="protein sequence ID" value="KAF2899740.1"/>
    <property type="molecule type" value="Genomic_DNA"/>
</dbReference>
<gene>
    <name evidence="6" type="ORF">ILUMI_06437</name>
</gene>
<dbReference type="GO" id="GO:0006271">
    <property type="term" value="P:DNA strand elongation involved in DNA replication"/>
    <property type="evidence" value="ECO:0007669"/>
    <property type="project" value="TreeGrafter"/>
</dbReference>
<dbReference type="InterPro" id="IPR019038">
    <property type="entry name" value="POLD3"/>
</dbReference>
<evidence type="ECO:0000313" key="6">
    <source>
        <dbReference type="EMBL" id="KAF2899740.1"/>
    </source>
</evidence>
<dbReference type="GO" id="GO:0006297">
    <property type="term" value="P:nucleotide-excision repair, DNA gap filling"/>
    <property type="evidence" value="ECO:0007669"/>
    <property type="project" value="TreeGrafter"/>
</dbReference>
<proteinExistence type="predicted"/>
<dbReference type="OrthoDB" id="514823at2759"/>